<dbReference type="InterPro" id="IPR014710">
    <property type="entry name" value="RmlC-like_jellyroll"/>
</dbReference>
<dbReference type="InterPro" id="IPR011051">
    <property type="entry name" value="RmlC_Cupin_sf"/>
</dbReference>
<dbReference type="PANTHER" id="PTHR36156:SF3">
    <property type="entry name" value="CUPIN 2 CONSERVED BARREL DOMAIN-CONTAINING PROTEIN"/>
    <property type="match status" value="1"/>
</dbReference>
<feature type="compositionally biased region" description="Basic and acidic residues" evidence="1">
    <location>
        <begin position="255"/>
        <end position="266"/>
    </location>
</feature>
<dbReference type="VEuPathDB" id="FungiDB:PABG_12236"/>
<feature type="region of interest" description="Disordered" evidence="1">
    <location>
        <begin position="245"/>
        <end position="279"/>
    </location>
</feature>
<dbReference type="AlphaFoldDB" id="A0A1D2J363"/>
<evidence type="ECO:0000313" key="3">
    <source>
        <dbReference type="Proteomes" id="UP000242814"/>
    </source>
</evidence>
<dbReference type="VEuPathDB" id="FungiDB:PADG_12189"/>
<name>A0A1D2J363_PARBR</name>
<protein>
    <submittedName>
        <fullName evidence="2">Uncharacterized protein</fullName>
    </submittedName>
</protein>
<dbReference type="CDD" id="cd02231">
    <property type="entry name" value="cupin_BLL6423-like"/>
    <property type="match status" value="1"/>
</dbReference>
<sequence length="279" mass="31107">MSTQPAQRYITTHNSTGASVFDTTIPTTVPEIEFPGGQATLTVDYATEGFPTSLSDNRDIEIYKKHLATPPGIVLENGTVMRRVALKPGWTSPMYRTMSIDIGVIVDGSVELVLDSGESRLLNRGDVFVQRATMHKWRNASSTEPVTILGFIQPCAPLEVAGKLNKYVFRRFRLSGTQTSRTQSFMLALSPYNTETQVTQDLERKLLECDAVSATFRRIQNLGQKDVDPGLGVCHAAESSSRYHKQRGGRWFRSRTSEREERREVSHLPIATGTKGVQR</sequence>
<dbReference type="SUPFAM" id="SSF51182">
    <property type="entry name" value="RmlC-like cupins"/>
    <property type="match status" value="1"/>
</dbReference>
<gene>
    <name evidence="2" type="ORF">ACO22_07966</name>
</gene>
<dbReference type="VEuPathDB" id="FungiDB:PADG_06807"/>
<dbReference type="EMBL" id="LZYO01000798">
    <property type="protein sequence ID" value="ODH12736.1"/>
    <property type="molecule type" value="Genomic_DNA"/>
</dbReference>
<organism evidence="2 3">
    <name type="scientific">Paracoccidioides brasiliensis</name>
    <dbReference type="NCBI Taxonomy" id="121759"/>
    <lineage>
        <taxon>Eukaryota</taxon>
        <taxon>Fungi</taxon>
        <taxon>Dikarya</taxon>
        <taxon>Ascomycota</taxon>
        <taxon>Pezizomycotina</taxon>
        <taxon>Eurotiomycetes</taxon>
        <taxon>Eurotiomycetidae</taxon>
        <taxon>Onygenales</taxon>
        <taxon>Ajellomycetaceae</taxon>
        <taxon>Paracoccidioides</taxon>
    </lineage>
</organism>
<accession>A0A1D2J363</accession>
<evidence type="ECO:0000313" key="2">
    <source>
        <dbReference type="EMBL" id="ODH12736.1"/>
    </source>
</evidence>
<reference evidence="2 3" key="1">
    <citation type="submission" date="2016-06" db="EMBL/GenBank/DDBJ databases">
        <authorList>
            <person name="Kjaerup R.B."/>
            <person name="Dalgaard T.S."/>
            <person name="Juul-Madsen H.R."/>
        </authorList>
    </citation>
    <scope>NUCLEOTIDE SEQUENCE [LARGE SCALE GENOMIC DNA]</scope>
    <source>
        <strain evidence="2 3">Pb300</strain>
    </source>
</reference>
<evidence type="ECO:0000256" key="1">
    <source>
        <dbReference type="SAM" id="MobiDB-lite"/>
    </source>
</evidence>
<dbReference type="PANTHER" id="PTHR36156">
    <property type="entry name" value="SLR2101 PROTEIN"/>
    <property type="match status" value="1"/>
</dbReference>
<comment type="caution">
    <text evidence="2">The sequence shown here is derived from an EMBL/GenBank/DDBJ whole genome shotgun (WGS) entry which is preliminary data.</text>
</comment>
<dbReference type="Gene3D" id="2.60.120.10">
    <property type="entry name" value="Jelly Rolls"/>
    <property type="match status" value="1"/>
</dbReference>
<dbReference type="InterPro" id="IPR047142">
    <property type="entry name" value="OryJ/VirC-like"/>
</dbReference>
<dbReference type="Proteomes" id="UP000242814">
    <property type="component" value="Unassembled WGS sequence"/>
</dbReference>
<dbReference type="VEuPathDB" id="FungiDB:PABG_12235"/>
<proteinExistence type="predicted"/>